<keyword evidence="1" id="KW-0472">Membrane</keyword>
<dbReference type="RefSeq" id="WP_286056445.1">
    <property type="nucleotide sequence ID" value="NZ_JASVWF010000008.1"/>
</dbReference>
<evidence type="ECO:0008006" key="4">
    <source>
        <dbReference type="Google" id="ProtNLM"/>
    </source>
</evidence>
<gene>
    <name evidence="2" type="ORF">QRT03_27995</name>
</gene>
<protein>
    <recommendedName>
        <fullName evidence="4">DUF3180 domain-containing protein</fullName>
    </recommendedName>
</protein>
<evidence type="ECO:0000313" key="2">
    <source>
        <dbReference type="EMBL" id="MDL5159841.1"/>
    </source>
</evidence>
<evidence type="ECO:0000313" key="3">
    <source>
        <dbReference type="Proteomes" id="UP001231924"/>
    </source>
</evidence>
<evidence type="ECO:0000256" key="1">
    <source>
        <dbReference type="SAM" id="Phobius"/>
    </source>
</evidence>
<reference evidence="2 3" key="1">
    <citation type="submission" date="2023-06" db="EMBL/GenBank/DDBJ databases">
        <title>Actinomycetospora Odt1-22.</title>
        <authorList>
            <person name="Supong K."/>
        </authorList>
    </citation>
    <scope>NUCLEOTIDE SEQUENCE [LARGE SCALE GENOMIC DNA]</scope>
    <source>
        <strain evidence="2 3">Odt1-22</strain>
    </source>
</reference>
<dbReference type="Proteomes" id="UP001231924">
    <property type="component" value="Unassembled WGS sequence"/>
</dbReference>
<proteinExistence type="predicted"/>
<comment type="caution">
    <text evidence="2">The sequence shown here is derived from an EMBL/GenBank/DDBJ whole genome shotgun (WGS) entry which is preliminary data.</text>
</comment>
<sequence>MAGVEERRPASGWRVLAVLGVALVGAALGVLAFAVAWRAGLRPWRYPGLSPAVTVSWAVVGTLLGALAWSVVRRRARRPASVLTWSVGAVAVVSLGADVLAGTEGRILAGLISAVLHVVVIALVVAVLRWAMPVPPDHEVREVPRRWTEGLGRVPRLLLAVGLVVVAGVWVVVNKAVEGPTLLVLTSRHGLTVADLLSVAALVTAGHLLRPRAMAVART</sequence>
<dbReference type="EMBL" id="JASVWF010000008">
    <property type="protein sequence ID" value="MDL5159841.1"/>
    <property type="molecule type" value="Genomic_DNA"/>
</dbReference>
<feature type="transmembrane region" description="Helical" evidence="1">
    <location>
        <begin position="82"/>
        <end position="101"/>
    </location>
</feature>
<feature type="transmembrane region" description="Helical" evidence="1">
    <location>
        <begin position="12"/>
        <end position="37"/>
    </location>
</feature>
<feature type="transmembrane region" description="Helical" evidence="1">
    <location>
        <begin position="107"/>
        <end position="132"/>
    </location>
</feature>
<keyword evidence="1" id="KW-1133">Transmembrane helix</keyword>
<organism evidence="2 3">
    <name type="scientific">Actinomycetospora termitidis</name>
    <dbReference type="NCBI Taxonomy" id="3053470"/>
    <lineage>
        <taxon>Bacteria</taxon>
        <taxon>Bacillati</taxon>
        <taxon>Actinomycetota</taxon>
        <taxon>Actinomycetes</taxon>
        <taxon>Pseudonocardiales</taxon>
        <taxon>Pseudonocardiaceae</taxon>
        <taxon>Actinomycetospora</taxon>
    </lineage>
</organism>
<feature type="transmembrane region" description="Helical" evidence="1">
    <location>
        <begin position="153"/>
        <end position="173"/>
    </location>
</feature>
<keyword evidence="1" id="KW-0812">Transmembrane</keyword>
<accession>A0ABT7MGP6</accession>
<feature type="transmembrane region" description="Helical" evidence="1">
    <location>
        <begin position="193"/>
        <end position="209"/>
    </location>
</feature>
<keyword evidence="3" id="KW-1185">Reference proteome</keyword>
<name>A0ABT7MGP6_9PSEU</name>
<feature type="transmembrane region" description="Helical" evidence="1">
    <location>
        <begin position="49"/>
        <end position="70"/>
    </location>
</feature>